<dbReference type="InterPro" id="IPR045031">
    <property type="entry name" value="DHP_synth-like"/>
</dbReference>
<dbReference type="Pfam" id="PF00809">
    <property type="entry name" value="Pterin_bind"/>
    <property type="match status" value="1"/>
</dbReference>
<evidence type="ECO:0000256" key="7">
    <source>
        <dbReference type="ARBA" id="ARBA00022679"/>
    </source>
</evidence>
<dbReference type="InterPro" id="IPR000489">
    <property type="entry name" value="Pterin-binding_dom"/>
</dbReference>
<dbReference type="EC" id="2.5.1.15" evidence="5 12"/>
<comment type="function">
    <text evidence="12">Catalyzes the condensation of para-aminobenzoate (pABA) with 6-hydroxymethyl-7,8-dihydropterin diphosphate (DHPt-PP) to form 7,8-dihydropteroate (H2Pte), the immediate precursor of folate derivatives.</text>
</comment>
<evidence type="ECO:0000256" key="12">
    <source>
        <dbReference type="RuleBase" id="RU361205"/>
    </source>
</evidence>
<protein>
    <recommendedName>
        <fullName evidence="6 12">Dihydropteroate synthase</fullName>
        <shortName evidence="12">DHPS</shortName>
        <ecNumber evidence="5 12">2.5.1.15</ecNumber>
    </recommendedName>
    <alternativeName>
        <fullName evidence="11 12">Dihydropteroate pyrophosphorylase</fullName>
    </alternativeName>
</protein>
<dbReference type="AlphaFoldDB" id="A0A4Y8WZ13"/>
<evidence type="ECO:0000256" key="6">
    <source>
        <dbReference type="ARBA" id="ARBA00016919"/>
    </source>
</evidence>
<dbReference type="NCBIfam" id="TIGR01496">
    <property type="entry name" value="DHPS"/>
    <property type="match status" value="1"/>
</dbReference>
<dbReference type="PANTHER" id="PTHR20941:SF1">
    <property type="entry name" value="FOLIC ACID SYNTHESIS PROTEIN FOL1"/>
    <property type="match status" value="1"/>
</dbReference>
<dbReference type="GO" id="GO:0005829">
    <property type="term" value="C:cytosol"/>
    <property type="evidence" value="ECO:0007669"/>
    <property type="project" value="TreeGrafter"/>
</dbReference>
<proteinExistence type="inferred from homology"/>
<comment type="caution">
    <text evidence="13">The sequence shown here is derived from an EMBL/GenBank/DDBJ whole genome shotgun (WGS) entry which is preliminary data.</text>
</comment>
<comment type="catalytic activity">
    <reaction evidence="1">
        <text>(7,8-dihydropterin-6-yl)methyl diphosphate + 4-aminobenzoate = 7,8-dihydropteroate + diphosphate</text>
        <dbReference type="Rhea" id="RHEA:19949"/>
        <dbReference type="ChEBI" id="CHEBI:17836"/>
        <dbReference type="ChEBI" id="CHEBI:17839"/>
        <dbReference type="ChEBI" id="CHEBI:33019"/>
        <dbReference type="ChEBI" id="CHEBI:72950"/>
        <dbReference type="EC" id="2.5.1.15"/>
    </reaction>
</comment>
<name>A0A4Y8WZ13_9MICC</name>
<dbReference type="GO" id="GO:0046656">
    <property type="term" value="P:folic acid biosynthetic process"/>
    <property type="evidence" value="ECO:0007669"/>
    <property type="project" value="UniProtKB-KW"/>
</dbReference>
<comment type="similarity">
    <text evidence="4 12">Belongs to the DHPS family.</text>
</comment>
<comment type="cofactor">
    <cofactor evidence="2 12">
        <name>Mg(2+)</name>
        <dbReference type="ChEBI" id="CHEBI:18420"/>
    </cofactor>
</comment>
<dbReference type="PROSITE" id="PS00792">
    <property type="entry name" value="DHPS_1"/>
    <property type="match status" value="1"/>
</dbReference>
<evidence type="ECO:0000256" key="2">
    <source>
        <dbReference type="ARBA" id="ARBA00001946"/>
    </source>
</evidence>
<evidence type="ECO:0000256" key="1">
    <source>
        <dbReference type="ARBA" id="ARBA00000012"/>
    </source>
</evidence>
<evidence type="ECO:0000313" key="14">
    <source>
        <dbReference type="Proteomes" id="UP000560081"/>
    </source>
</evidence>
<keyword evidence="10 12" id="KW-0289">Folate biosynthesis</keyword>
<dbReference type="UniPathway" id="UPA00077">
    <property type="reaction ID" value="UER00156"/>
</dbReference>
<dbReference type="GO" id="GO:0046654">
    <property type="term" value="P:tetrahydrofolate biosynthetic process"/>
    <property type="evidence" value="ECO:0007669"/>
    <property type="project" value="UniProtKB-UniPathway"/>
</dbReference>
<dbReference type="EMBL" id="JACHMC010000001">
    <property type="protein sequence ID" value="MBB4883721.1"/>
    <property type="molecule type" value="Genomic_DNA"/>
</dbReference>
<evidence type="ECO:0000256" key="8">
    <source>
        <dbReference type="ARBA" id="ARBA00022723"/>
    </source>
</evidence>
<sequence>MLPQPLDQTPDRTLVIGILNVTPDSFSDGGAHATVEAAIAHGRRMLAEGAEVIDVGGESTRPGARAVSPEEEQGRILPVVEALLAEGAVVSVDTMHTATARAALAVGPVIVNDVSGLVHEPDMPALLAETGAPCIVMHNRGNPQTMDALTDYQDTVTDVVRELQQVVDRFLAAGVRPEQIILDPGLGFAKAGEQNWELLRGLDRIQALGFPVLVAASRKRFLGALLAGPDGEAPAPAERDHATAAISALSAAHGVWGVRVHDVRSSADAVRAGAAWRGPAAGATGGGDA</sequence>
<dbReference type="CDD" id="cd00739">
    <property type="entry name" value="DHPS"/>
    <property type="match status" value="1"/>
</dbReference>
<keyword evidence="7 12" id="KW-0808">Transferase</keyword>
<dbReference type="GO" id="GO:0004156">
    <property type="term" value="F:dihydropteroate synthase activity"/>
    <property type="evidence" value="ECO:0007669"/>
    <property type="project" value="UniProtKB-EC"/>
</dbReference>
<organism evidence="13 14">
    <name type="scientific">Micrococcus flavus</name>
    <dbReference type="NCBI Taxonomy" id="384602"/>
    <lineage>
        <taxon>Bacteria</taxon>
        <taxon>Bacillati</taxon>
        <taxon>Actinomycetota</taxon>
        <taxon>Actinomycetes</taxon>
        <taxon>Micrococcales</taxon>
        <taxon>Micrococcaceae</taxon>
        <taxon>Micrococcus</taxon>
    </lineage>
</organism>
<dbReference type="PROSITE" id="PS50972">
    <property type="entry name" value="PTERIN_BINDING"/>
    <property type="match status" value="1"/>
</dbReference>
<reference evidence="13 14" key="1">
    <citation type="submission" date="2020-08" db="EMBL/GenBank/DDBJ databases">
        <title>Sequencing the genomes of 1000 actinobacteria strains.</title>
        <authorList>
            <person name="Klenk H.-P."/>
        </authorList>
    </citation>
    <scope>NUCLEOTIDE SEQUENCE [LARGE SCALE GENOMIC DNA]</scope>
    <source>
        <strain evidence="13 14">DSM 19079</strain>
    </source>
</reference>
<dbReference type="GO" id="GO:0046872">
    <property type="term" value="F:metal ion binding"/>
    <property type="evidence" value="ECO:0007669"/>
    <property type="project" value="UniProtKB-KW"/>
</dbReference>
<evidence type="ECO:0000313" key="13">
    <source>
        <dbReference type="EMBL" id="MBB4883721.1"/>
    </source>
</evidence>
<dbReference type="InterPro" id="IPR006390">
    <property type="entry name" value="DHP_synth_dom"/>
</dbReference>
<keyword evidence="8 12" id="KW-0479">Metal-binding</keyword>
<dbReference type="OrthoDB" id="9811744at2"/>
<dbReference type="RefSeq" id="WP_135030516.1">
    <property type="nucleotide sequence ID" value="NZ_BMLA01000004.1"/>
</dbReference>
<evidence type="ECO:0000256" key="5">
    <source>
        <dbReference type="ARBA" id="ARBA00012458"/>
    </source>
</evidence>
<dbReference type="Gene3D" id="3.20.20.20">
    <property type="entry name" value="Dihydropteroate synthase-like"/>
    <property type="match status" value="1"/>
</dbReference>
<dbReference type="SUPFAM" id="SSF51717">
    <property type="entry name" value="Dihydropteroate synthetase-like"/>
    <property type="match status" value="1"/>
</dbReference>
<dbReference type="PANTHER" id="PTHR20941">
    <property type="entry name" value="FOLATE SYNTHESIS PROTEINS"/>
    <property type="match status" value="1"/>
</dbReference>
<keyword evidence="14" id="KW-1185">Reference proteome</keyword>
<evidence type="ECO:0000256" key="11">
    <source>
        <dbReference type="ARBA" id="ARBA00030193"/>
    </source>
</evidence>
<evidence type="ECO:0000256" key="10">
    <source>
        <dbReference type="ARBA" id="ARBA00022909"/>
    </source>
</evidence>
<gene>
    <name evidence="13" type="ORF">BJ976_002072</name>
</gene>
<dbReference type="PROSITE" id="PS00793">
    <property type="entry name" value="DHPS_2"/>
    <property type="match status" value="1"/>
</dbReference>
<evidence type="ECO:0000256" key="3">
    <source>
        <dbReference type="ARBA" id="ARBA00004763"/>
    </source>
</evidence>
<accession>A0A4Y8WZ13</accession>
<dbReference type="InterPro" id="IPR011005">
    <property type="entry name" value="Dihydropteroate_synth-like_sf"/>
</dbReference>
<comment type="pathway">
    <text evidence="3 12">Cofactor biosynthesis; tetrahydrofolate biosynthesis; 7,8-dihydrofolate from 2-amino-4-hydroxy-6-hydroxymethyl-7,8-dihydropteridine diphosphate and 4-aminobenzoate: step 1/2.</text>
</comment>
<evidence type="ECO:0000256" key="9">
    <source>
        <dbReference type="ARBA" id="ARBA00022842"/>
    </source>
</evidence>
<dbReference type="FunFam" id="3.20.20.20:FF:000006">
    <property type="entry name" value="Dihydropteroate synthase"/>
    <property type="match status" value="1"/>
</dbReference>
<evidence type="ECO:0000256" key="4">
    <source>
        <dbReference type="ARBA" id="ARBA00009503"/>
    </source>
</evidence>
<keyword evidence="9 12" id="KW-0460">Magnesium</keyword>
<dbReference type="Proteomes" id="UP000560081">
    <property type="component" value="Unassembled WGS sequence"/>
</dbReference>